<dbReference type="RefSeq" id="WP_058388801.1">
    <property type="nucleotide sequence ID" value="NZ_LCUA01000006.1"/>
</dbReference>
<dbReference type="PANTHER" id="PTHR43123:SF4">
    <property type="entry name" value="POLYSACCHARIDE DEACETYLASE"/>
    <property type="match status" value="1"/>
</dbReference>
<sequence>MKRDIVGYGRHVIPVQWPNKARLALNFVVNYEEGAELSPVNGDQYAETYGGEFTLAAKPQGMRNLSMESLFEYGSRTGIWRLMRLFDQNNIPVTFFITGYALTLNPVFCDYLRETNHEIAGHGWRWIDYATIPKEEERKHIQNCIQTIQKLTGKDVNGWYSGRRSEHTRQLLREIGGFIYDSDSYSDDLPYFEHDHLIIPYTLDCNDFRFTTSPGFSMANDFLTHLKYAFTYLYEEKRPALMTIGLHSRISGHPGRCMAIKHFIEFIKTFSNVWIARRIDIAHHWLSQNNSPPVNTIKNHSK</sequence>
<dbReference type="GO" id="GO:0005975">
    <property type="term" value="P:carbohydrate metabolic process"/>
    <property type="evidence" value="ECO:0007669"/>
    <property type="project" value="InterPro"/>
</dbReference>
<dbReference type="InterPro" id="IPR011330">
    <property type="entry name" value="Glyco_hydro/deAcase_b/a-brl"/>
</dbReference>
<dbReference type="Gene3D" id="3.20.20.370">
    <property type="entry name" value="Glycoside hydrolase/deacetylase"/>
    <property type="match status" value="1"/>
</dbReference>
<dbReference type="PROSITE" id="PS51677">
    <property type="entry name" value="NODB"/>
    <property type="match status" value="1"/>
</dbReference>
<dbReference type="EMBL" id="LNYP01000006">
    <property type="protein sequence ID" value="KTD43835.1"/>
    <property type="molecule type" value="Genomic_DNA"/>
</dbReference>
<dbReference type="AlphaFoldDB" id="A0A0W0XGV3"/>
<dbReference type="InterPro" id="IPR002509">
    <property type="entry name" value="NODB_dom"/>
</dbReference>
<evidence type="ECO:0000313" key="3">
    <source>
        <dbReference type="Proteomes" id="UP000054858"/>
    </source>
</evidence>
<reference evidence="2 3" key="1">
    <citation type="submission" date="2015-11" db="EMBL/GenBank/DDBJ databases">
        <title>Genomic analysis of 38 Legionella species identifies large and diverse effector repertoires.</title>
        <authorList>
            <person name="Burstein D."/>
            <person name="Amaro F."/>
            <person name="Zusman T."/>
            <person name="Lifshitz Z."/>
            <person name="Cohen O."/>
            <person name="Gilbert J.A."/>
            <person name="Pupko T."/>
            <person name="Shuman H.A."/>
            <person name="Segal G."/>
        </authorList>
    </citation>
    <scope>NUCLEOTIDE SEQUENCE [LARGE SCALE GENOMIC DNA]</scope>
    <source>
        <strain evidence="2 3">Oak Ridge-10</strain>
    </source>
</reference>
<dbReference type="Pfam" id="PF01522">
    <property type="entry name" value="Polysacc_deac_1"/>
    <property type="match status" value="1"/>
</dbReference>
<organism evidence="2 3">
    <name type="scientific">Legionella oakridgensis</name>
    <dbReference type="NCBI Taxonomy" id="29423"/>
    <lineage>
        <taxon>Bacteria</taxon>
        <taxon>Pseudomonadati</taxon>
        <taxon>Pseudomonadota</taxon>
        <taxon>Gammaproteobacteria</taxon>
        <taxon>Legionellales</taxon>
        <taxon>Legionellaceae</taxon>
        <taxon>Legionella</taxon>
    </lineage>
</organism>
<dbReference type="Proteomes" id="UP000054858">
    <property type="component" value="Unassembled WGS sequence"/>
</dbReference>
<proteinExistence type="predicted"/>
<dbReference type="PANTHER" id="PTHR43123">
    <property type="entry name" value="POLYSACCHARIDE DEACETYLASE-RELATED"/>
    <property type="match status" value="1"/>
</dbReference>
<dbReference type="GO" id="GO:0016810">
    <property type="term" value="F:hydrolase activity, acting on carbon-nitrogen (but not peptide) bonds"/>
    <property type="evidence" value="ECO:0007669"/>
    <property type="project" value="InterPro"/>
</dbReference>
<accession>A0A0W0XGV3</accession>
<dbReference type="PATRIC" id="fig|29423.5.peg.398"/>
<protein>
    <submittedName>
        <fullName evidence="2">Polysaccharide deacetylase</fullName>
    </submittedName>
</protein>
<name>A0A0W0XGV3_9GAMM</name>
<evidence type="ECO:0000259" key="1">
    <source>
        <dbReference type="PROSITE" id="PS51677"/>
    </source>
</evidence>
<comment type="caution">
    <text evidence="2">The sequence shown here is derived from an EMBL/GenBank/DDBJ whole genome shotgun (WGS) entry which is preliminary data.</text>
</comment>
<dbReference type="SUPFAM" id="SSF88713">
    <property type="entry name" value="Glycoside hydrolase/deacetylase"/>
    <property type="match status" value="1"/>
</dbReference>
<evidence type="ECO:0000313" key="2">
    <source>
        <dbReference type="EMBL" id="KTD43835.1"/>
    </source>
</evidence>
<gene>
    <name evidence="2" type="ORF">Loak_0385</name>
</gene>
<feature type="domain" description="NodB homology" evidence="1">
    <location>
        <begin position="65"/>
        <end position="276"/>
    </location>
</feature>